<dbReference type="AlphaFoldDB" id="A0AAD7TT22"/>
<name>A0AAD7TT22_9APHY</name>
<evidence type="ECO:0000313" key="1">
    <source>
        <dbReference type="EMBL" id="KAJ8474389.1"/>
    </source>
</evidence>
<sequence>MAGVILVVLTWIKTLEIKRQAMHTGMRTPLTDLLLCDGKYCLYLISAADPVSTNVIIVGRNSILRNPGRHSARVSHIRTRWTRVS</sequence>
<comment type="caution">
    <text evidence="1">The sequence shown here is derived from an EMBL/GenBank/DDBJ whole genome shotgun (WGS) entry which is preliminary data.</text>
</comment>
<dbReference type="Proteomes" id="UP001215151">
    <property type="component" value="Unassembled WGS sequence"/>
</dbReference>
<accession>A0AAD7TT22</accession>
<gene>
    <name evidence="1" type="ORF">ONZ51_g7255</name>
</gene>
<organism evidence="1 2">
    <name type="scientific">Trametes cubensis</name>
    <dbReference type="NCBI Taxonomy" id="1111947"/>
    <lineage>
        <taxon>Eukaryota</taxon>
        <taxon>Fungi</taxon>
        <taxon>Dikarya</taxon>
        <taxon>Basidiomycota</taxon>
        <taxon>Agaricomycotina</taxon>
        <taxon>Agaricomycetes</taxon>
        <taxon>Polyporales</taxon>
        <taxon>Polyporaceae</taxon>
        <taxon>Trametes</taxon>
    </lineage>
</organism>
<dbReference type="EMBL" id="JAPEVG010000190">
    <property type="protein sequence ID" value="KAJ8474389.1"/>
    <property type="molecule type" value="Genomic_DNA"/>
</dbReference>
<protein>
    <submittedName>
        <fullName evidence="1">Uncharacterized protein</fullName>
    </submittedName>
</protein>
<evidence type="ECO:0000313" key="2">
    <source>
        <dbReference type="Proteomes" id="UP001215151"/>
    </source>
</evidence>
<proteinExistence type="predicted"/>
<reference evidence="1" key="1">
    <citation type="submission" date="2022-11" db="EMBL/GenBank/DDBJ databases">
        <title>Genome Sequence of Cubamyces cubensis.</title>
        <authorList>
            <person name="Buettner E."/>
        </authorList>
    </citation>
    <scope>NUCLEOTIDE SEQUENCE</scope>
    <source>
        <strain evidence="1">MPL-01</strain>
    </source>
</reference>
<keyword evidence="2" id="KW-1185">Reference proteome</keyword>